<dbReference type="STRING" id="39946.A2YGF3"/>
<dbReference type="Gramene" id="BGIOSGA023506-TA">
    <property type="protein sequence ID" value="BGIOSGA023506-PA"/>
    <property type="gene ID" value="BGIOSGA023506"/>
</dbReference>
<protein>
    <submittedName>
        <fullName evidence="2">Uncharacterized protein</fullName>
    </submittedName>
</protein>
<organism evidence="2 3">
    <name type="scientific">Oryza sativa subsp. indica</name>
    <name type="common">Rice</name>
    <dbReference type="NCBI Taxonomy" id="39946"/>
    <lineage>
        <taxon>Eukaryota</taxon>
        <taxon>Viridiplantae</taxon>
        <taxon>Streptophyta</taxon>
        <taxon>Embryophyta</taxon>
        <taxon>Tracheophyta</taxon>
        <taxon>Spermatophyta</taxon>
        <taxon>Magnoliopsida</taxon>
        <taxon>Liliopsida</taxon>
        <taxon>Poales</taxon>
        <taxon>Poaceae</taxon>
        <taxon>BOP clade</taxon>
        <taxon>Oryzoideae</taxon>
        <taxon>Oryzeae</taxon>
        <taxon>Oryzinae</taxon>
        <taxon>Oryza</taxon>
        <taxon>Oryza sativa</taxon>
    </lineage>
</organism>
<dbReference type="HOGENOM" id="CLU_1135091_0_0_1"/>
<evidence type="ECO:0000313" key="3">
    <source>
        <dbReference type="Proteomes" id="UP000007015"/>
    </source>
</evidence>
<feature type="compositionally biased region" description="Low complexity" evidence="1">
    <location>
        <begin position="99"/>
        <end position="124"/>
    </location>
</feature>
<keyword evidence="3" id="KW-1185">Reference proteome</keyword>
<feature type="region of interest" description="Disordered" evidence="1">
    <location>
        <begin position="86"/>
        <end position="139"/>
    </location>
</feature>
<name>A2YGF3_ORYSI</name>
<dbReference type="EMBL" id="CM000131">
    <property type="protein sequence ID" value="EAZ02164.1"/>
    <property type="molecule type" value="Genomic_DNA"/>
</dbReference>
<evidence type="ECO:0000256" key="1">
    <source>
        <dbReference type="SAM" id="MobiDB-lite"/>
    </source>
</evidence>
<sequence>MREGHRTVRADAGGTGRAGLIGQAREIFGSMAAKYGMEPGVENYGSLVDVLAGMVEEAEDADEARLRHGDLSVVTASKYSKVPQPVGVRTRPIAPPPISLSSSSATCTGAASRRPSSSSGMTSPRHGRMGGAVEGRRHEVRGRRHVPVQGREGSLLPRRRCPQALVAPRLRLHRGGNRDGRRGAVLMDFRRCVHGCRIHVIAAASSCKKTPAFVAFYQKASPETDEVALESWQVRGVGTMHRRVQ</sequence>
<proteinExistence type="predicted"/>
<gene>
    <name evidence="2" type="ORF">OsI_24254</name>
</gene>
<accession>A2YGF3</accession>
<reference evidence="2 3" key="1">
    <citation type="journal article" date="2005" name="PLoS Biol.">
        <title>The genomes of Oryza sativa: a history of duplications.</title>
        <authorList>
            <person name="Yu J."/>
            <person name="Wang J."/>
            <person name="Lin W."/>
            <person name="Li S."/>
            <person name="Li H."/>
            <person name="Zhou J."/>
            <person name="Ni P."/>
            <person name="Dong W."/>
            <person name="Hu S."/>
            <person name="Zeng C."/>
            <person name="Zhang J."/>
            <person name="Zhang Y."/>
            <person name="Li R."/>
            <person name="Xu Z."/>
            <person name="Li S."/>
            <person name="Li X."/>
            <person name="Zheng H."/>
            <person name="Cong L."/>
            <person name="Lin L."/>
            <person name="Yin J."/>
            <person name="Geng J."/>
            <person name="Li G."/>
            <person name="Shi J."/>
            <person name="Liu J."/>
            <person name="Lv H."/>
            <person name="Li J."/>
            <person name="Wang J."/>
            <person name="Deng Y."/>
            <person name="Ran L."/>
            <person name="Shi X."/>
            <person name="Wang X."/>
            <person name="Wu Q."/>
            <person name="Li C."/>
            <person name="Ren X."/>
            <person name="Wang J."/>
            <person name="Wang X."/>
            <person name="Li D."/>
            <person name="Liu D."/>
            <person name="Zhang X."/>
            <person name="Ji Z."/>
            <person name="Zhao W."/>
            <person name="Sun Y."/>
            <person name="Zhang Z."/>
            <person name="Bao J."/>
            <person name="Han Y."/>
            <person name="Dong L."/>
            <person name="Ji J."/>
            <person name="Chen P."/>
            <person name="Wu S."/>
            <person name="Liu J."/>
            <person name="Xiao Y."/>
            <person name="Bu D."/>
            <person name="Tan J."/>
            <person name="Yang L."/>
            <person name="Ye C."/>
            <person name="Zhang J."/>
            <person name="Xu J."/>
            <person name="Zhou Y."/>
            <person name="Yu Y."/>
            <person name="Zhang B."/>
            <person name="Zhuang S."/>
            <person name="Wei H."/>
            <person name="Liu B."/>
            <person name="Lei M."/>
            <person name="Yu H."/>
            <person name="Li Y."/>
            <person name="Xu H."/>
            <person name="Wei S."/>
            <person name="He X."/>
            <person name="Fang L."/>
            <person name="Zhang Z."/>
            <person name="Zhang Y."/>
            <person name="Huang X."/>
            <person name="Su Z."/>
            <person name="Tong W."/>
            <person name="Li J."/>
            <person name="Tong Z."/>
            <person name="Li S."/>
            <person name="Ye J."/>
            <person name="Wang L."/>
            <person name="Fang L."/>
            <person name="Lei T."/>
            <person name="Chen C."/>
            <person name="Chen H."/>
            <person name="Xu Z."/>
            <person name="Li H."/>
            <person name="Huang H."/>
            <person name="Zhang F."/>
            <person name="Xu H."/>
            <person name="Li N."/>
            <person name="Zhao C."/>
            <person name="Li S."/>
            <person name="Dong L."/>
            <person name="Huang Y."/>
            <person name="Li L."/>
            <person name="Xi Y."/>
            <person name="Qi Q."/>
            <person name="Li W."/>
            <person name="Zhang B."/>
            <person name="Hu W."/>
            <person name="Zhang Y."/>
            <person name="Tian X."/>
            <person name="Jiao Y."/>
            <person name="Liang X."/>
            <person name="Jin J."/>
            <person name="Gao L."/>
            <person name="Zheng W."/>
            <person name="Hao B."/>
            <person name="Liu S."/>
            <person name="Wang W."/>
            <person name="Yuan L."/>
            <person name="Cao M."/>
            <person name="McDermott J."/>
            <person name="Samudrala R."/>
            <person name="Wang J."/>
            <person name="Wong G.K."/>
            <person name="Yang H."/>
        </authorList>
    </citation>
    <scope>NUCLEOTIDE SEQUENCE [LARGE SCALE GENOMIC DNA]</scope>
    <source>
        <strain evidence="3">cv. 93-11</strain>
    </source>
</reference>
<dbReference type="AlphaFoldDB" id="A2YGF3"/>
<evidence type="ECO:0000313" key="2">
    <source>
        <dbReference type="EMBL" id="EAZ02164.1"/>
    </source>
</evidence>
<dbReference type="Proteomes" id="UP000007015">
    <property type="component" value="Chromosome 6"/>
</dbReference>